<dbReference type="OrthoDB" id="9802944at2"/>
<dbReference type="PANTHER" id="PTHR30204:SF92">
    <property type="entry name" value="HTH-TYPE TRANSCRIPTIONAL REGULATOR ZNTR"/>
    <property type="match status" value="1"/>
</dbReference>
<dbReference type="PROSITE" id="PS00552">
    <property type="entry name" value="HTH_MERR_1"/>
    <property type="match status" value="1"/>
</dbReference>
<evidence type="ECO:0000313" key="5">
    <source>
        <dbReference type="EMBL" id="PRY79609.1"/>
    </source>
</evidence>
<dbReference type="GO" id="GO:0003700">
    <property type="term" value="F:DNA-binding transcription factor activity"/>
    <property type="evidence" value="ECO:0007669"/>
    <property type="project" value="InterPro"/>
</dbReference>
<dbReference type="SMART" id="SM00422">
    <property type="entry name" value="HTH_MERR"/>
    <property type="match status" value="1"/>
</dbReference>
<dbReference type="Proteomes" id="UP000238007">
    <property type="component" value="Unassembled WGS sequence"/>
</dbReference>
<dbReference type="PROSITE" id="PS50937">
    <property type="entry name" value="HTH_MERR_2"/>
    <property type="match status" value="1"/>
</dbReference>
<dbReference type="PANTHER" id="PTHR30204">
    <property type="entry name" value="REDOX-CYCLING DRUG-SENSING TRANSCRIPTIONAL ACTIVATOR SOXR"/>
    <property type="match status" value="1"/>
</dbReference>
<dbReference type="PRINTS" id="PR00040">
    <property type="entry name" value="HTHMERR"/>
</dbReference>
<keyword evidence="6" id="KW-1185">Reference proteome</keyword>
<dbReference type="Gene3D" id="1.10.1660.10">
    <property type="match status" value="1"/>
</dbReference>
<gene>
    <name evidence="5" type="ORF">CLV80_102254</name>
</gene>
<dbReference type="Pfam" id="PF09278">
    <property type="entry name" value="MerR-DNA-bind"/>
    <property type="match status" value="1"/>
</dbReference>
<protein>
    <submittedName>
        <fullName evidence="5">DNA-binding transcriptional MerR regulator</fullName>
    </submittedName>
</protein>
<keyword evidence="1" id="KW-0805">Transcription regulation</keyword>
<evidence type="ECO:0000256" key="2">
    <source>
        <dbReference type="ARBA" id="ARBA00023125"/>
    </source>
</evidence>
<comment type="caution">
    <text evidence="5">The sequence shown here is derived from an EMBL/GenBank/DDBJ whole genome shotgun (WGS) entry which is preliminary data.</text>
</comment>
<keyword evidence="3" id="KW-0804">Transcription</keyword>
<sequence length="138" mass="15284">MFSIGALSDRTGVKIPTIRYYEEMGLMPEPERTAGNQRRYTQAGLDRLGFIKHARDLGFTIEAIRALIDLNDRPDHSCATANAIATAQLDDVRAKIARLQRLETELVRIATHCDGKGRASDCYVLTSLADHGLCETAH</sequence>
<name>A0A2T0W335_9RHOB</name>
<dbReference type="InterPro" id="IPR015358">
    <property type="entry name" value="Tscrpt_reg_MerR_DNA-bd"/>
</dbReference>
<dbReference type="AlphaFoldDB" id="A0A2T0W335"/>
<evidence type="ECO:0000256" key="3">
    <source>
        <dbReference type="ARBA" id="ARBA00023163"/>
    </source>
</evidence>
<dbReference type="SUPFAM" id="SSF46955">
    <property type="entry name" value="Putative DNA-binding domain"/>
    <property type="match status" value="1"/>
</dbReference>
<dbReference type="Pfam" id="PF00376">
    <property type="entry name" value="MerR"/>
    <property type="match status" value="1"/>
</dbReference>
<dbReference type="InterPro" id="IPR047057">
    <property type="entry name" value="MerR_fam"/>
</dbReference>
<proteinExistence type="predicted"/>
<evidence type="ECO:0000256" key="1">
    <source>
        <dbReference type="ARBA" id="ARBA00023015"/>
    </source>
</evidence>
<evidence type="ECO:0000259" key="4">
    <source>
        <dbReference type="PROSITE" id="PS50937"/>
    </source>
</evidence>
<accession>A0A2T0W335</accession>
<reference evidence="5 6" key="1">
    <citation type="submission" date="2018-03" db="EMBL/GenBank/DDBJ databases">
        <title>Genomic Encyclopedia of Archaeal and Bacterial Type Strains, Phase II (KMG-II): from individual species to whole genera.</title>
        <authorList>
            <person name="Goeker M."/>
        </authorList>
    </citation>
    <scope>NUCLEOTIDE SEQUENCE [LARGE SCALE GENOMIC DNA]</scope>
    <source>
        <strain evidence="5 6">DSM 101533</strain>
    </source>
</reference>
<evidence type="ECO:0000313" key="6">
    <source>
        <dbReference type="Proteomes" id="UP000238007"/>
    </source>
</evidence>
<dbReference type="RefSeq" id="WP_106354942.1">
    <property type="nucleotide sequence ID" value="NZ_PVTP01000002.1"/>
</dbReference>
<keyword evidence="2 5" id="KW-0238">DNA-binding</keyword>
<organism evidence="5 6">
    <name type="scientific">Yoonia maritima</name>
    <dbReference type="NCBI Taxonomy" id="1435347"/>
    <lineage>
        <taxon>Bacteria</taxon>
        <taxon>Pseudomonadati</taxon>
        <taxon>Pseudomonadota</taxon>
        <taxon>Alphaproteobacteria</taxon>
        <taxon>Rhodobacterales</taxon>
        <taxon>Paracoccaceae</taxon>
        <taxon>Yoonia</taxon>
    </lineage>
</organism>
<dbReference type="InterPro" id="IPR009061">
    <property type="entry name" value="DNA-bd_dom_put_sf"/>
</dbReference>
<dbReference type="InterPro" id="IPR000551">
    <property type="entry name" value="MerR-type_HTH_dom"/>
</dbReference>
<dbReference type="GO" id="GO:0003677">
    <property type="term" value="F:DNA binding"/>
    <property type="evidence" value="ECO:0007669"/>
    <property type="project" value="UniProtKB-KW"/>
</dbReference>
<feature type="domain" description="HTH merR-type" evidence="4">
    <location>
        <begin position="1"/>
        <end position="70"/>
    </location>
</feature>
<dbReference type="EMBL" id="PVTP01000002">
    <property type="protein sequence ID" value="PRY79609.1"/>
    <property type="molecule type" value="Genomic_DNA"/>
</dbReference>
<dbReference type="CDD" id="cd04785">
    <property type="entry name" value="HTH_CadR-PbrR-like"/>
    <property type="match status" value="1"/>
</dbReference>